<accession>A0ABD3B5Z1</accession>
<evidence type="ECO:0000313" key="4">
    <source>
        <dbReference type="Proteomes" id="UP001630127"/>
    </source>
</evidence>
<comment type="caution">
    <text evidence="3">The sequence shown here is derived from an EMBL/GenBank/DDBJ whole genome shotgun (WGS) entry which is preliminary data.</text>
</comment>
<dbReference type="Gene3D" id="3.30.200.20">
    <property type="entry name" value="Phosphorylase Kinase, domain 1"/>
    <property type="match status" value="1"/>
</dbReference>
<dbReference type="AlphaFoldDB" id="A0ABD3B5Z1"/>
<dbReference type="PANTHER" id="PTHR48006:SF50">
    <property type="entry name" value="OS03G0724300 PROTEIN"/>
    <property type="match status" value="1"/>
</dbReference>
<dbReference type="FunFam" id="3.30.200.20:FF:000433">
    <property type="entry name" value="Predicted protein"/>
    <property type="match status" value="1"/>
</dbReference>
<dbReference type="PANTHER" id="PTHR48006">
    <property type="entry name" value="LEUCINE-RICH REPEAT-CONTAINING PROTEIN DDB_G0281931-RELATED"/>
    <property type="match status" value="1"/>
</dbReference>
<name>A0ABD3B5Z1_9GENT</name>
<dbReference type="Gene3D" id="1.10.510.10">
    <property type="entry name" value="Transferase(Phosphotransferase) domain 1"/>
    <property type="match status" value="1"/>
</dbReference>
<comment type="subcellular location">
    <subcellularLocation>
        <location evidence="1">Membrane</location>
        <topology evidence="1">Single-pass type I membrane protein</topology>
    </subcellularLocation>
</comment>
<keyword evidence="4" id="KW-1185">Reference proteome</keyword>
<evidence type="ECO:0000259" key="2">
    <source>
        <dbReference type="PROSITE" id="PS50011"/>
    </source>
</evidence>
<protein>
    <recommendedName>
        <fullName evidence="2">Protein kinase domain-containing protein</fullName>
    </recommendedName>
</protein>
<dbReference type="GO" id="GO:0016020">
    <property type="term" value="C:membrane"/>
    <property type="evidence" value="ECO:0007669"/>
    <property type="project" value="UniProtKB-SubCell"/>
</dbReference>
<dbReference type="Pfam" id="PF07714">
    <property type="entry name" value="PK_Tyr_Ser-Thr"/>
    <property type="match status" value="1"/>
</dbReference>
<reference evidence="3 4" key="1">
    <citation type="submission" date="2024-11" db="EMBL/GenBank/DDBJ databases">
        <title>A near-complete genome assembly of Cinchona calisaya.</title>
        <authorList>
            <person name="Lian D.C."/>
            <person name="Zhao X.W."/>
            <person name="Wei L."/>
        </authorList>
    </citation>
    <scope>NUCLEOTIDE SEQUENCE [LARGE SCALE GENOMIC DNA]</scope>
    <source>
        <tissue evidence="3">Nenye</tissue>
    </source>
</reference>
<feature type="domain" description="Protein kinase" evidence="2">
    <location>
        <begin position="78"/>
        <end position="365"/>
    </location>
</feature>
<evidence type="ECO:0000256" key="1">
    <source>
        <dbReference type="ARBA" id="ARBA00004479"/>
    </source>
</evidence>
<dbReference type="EMBL" id="JBJUIK010000001">
    <property type="protein sequence ID" value="KAL3538973.1"/>
    <property type="molecule type" value="Genomic_DNA"/>
</dbReference>
<dbReference type="PROSITE" id="PS50011">
    <property type="entry name" value="PROTEIN_KINASE_DOM"/>
    <property type="match status" value="1"/>
</dbReference>
<dbReference type="Proteomes" id="UP001630127">
    <property type="component" value="Unassembled WGS sequence"/>
</dbReference>
<gene>
    <name evidence="3" type="ORF">ACH5RR_002339</name>
</gene>
<dbReference type="InterPro" id="IPR001245">
    <property type="entry name" value="Ser-Thr/Tyr_kinase_cat_dom"/>
</dbReference>
<dbReference type="FunFam" id="1.10.510.10:FF:000448">
    <property type="entry name" value="Putative LRR receptor-like serine/threonine-protein kinase"/>
    <property type="match status" value="1"/>
</dbReference>
<dbReference type="InterPro" id="IPR051824">
    <property type="entry name" value="LRR_Rcpt-Like_S/T_Kinase"/>
</dbReference>
<proteinExistence type="predicted"/>
<dbReference type="InterPro" id="IPR000719">
    <property type="entry name" value="Prot_kinase_dom"/>
</dbReference>
<evidence type="ECO:0000313" key="3">
    <source>
        <dbReference type="EMBL" id="KAL3538973.1"/>
    </source>
</evidence>
<organism evidence="3 4">
    <name type="scientific">Cinchona calisaya</name>
    <dbReference type="NCBI Taxonomy" id="153742"/>
    <lineage>
        <taxon>Eukaryota</taxon>
        <taxon>Viridiplantae</taxon>
        <taxon>Streptophyta</taxon>
        <taxon>Embryophyta</taxon>
        <taxon>Tracheophyta</taxon>
        <taxon>Spermatophyta</taxon>
        <taxon>Magnoliopsida</taxon>
        <taxon>eudicotyledons</taxon>
        <taxon>Gunneridae</taxon>
        <taxon>Pentapetalae</taxon>
        <taxon>asterids</taxon>
        <taxon>lamiids</taxon>
        <taxon>Gentianales</taxon>
        <taxon>Rubiaceae</taxon>
        <taxon>Cinchonoideae</taxon>
        <taxon>Cinchoneae</taxon>
        <taxon>Cinchona</taxon>
    </lineage>
</organism>
<dbReference type="SUPFAM" id="SSF56112">
    <property type="entry name" value="Protein kinase-like (PK-like)"/>
    <property type="match status" value="1"/>
</dbReference>
<sequence>MARVYDNWERLVWATLRREELRLTAERTPSDISSSSSSPFGFNGASYRQVLSFNFSSLLLVVGEAFEYNQILCATDYFNESRLIKHGHSGSLYHGFLKDNTQIVVKRICLSSFEKELFLISELQAFGKLLHSRLVPLLGHCLENGNDKFLVYKYMPNKDLSSSLLFKEIVSDDNSRLPSLDWITRLKIAIGVAEGLCYLHHDCAPPLVHRDVQASSILLDDKFEVRLGSLSAVCAQGWNIHHSRISKLQLPKTSKQGTSGTLSVTCAYDVYCFGKVLLELVTGKLGISGSSHTAIKDWLAQISPFINIYEKDLVTRIVDPSLIIDEDLLEEVWAIAVVAKFCLNPKPSGRPLMRYILKALKNPLKAVREEHTSSARFRTISTRSSWNAALFGHQQAYKWKVGVA</sequence>
<dbReference type="InterPro" id="IPR011009">
    <property type="entry name" value="Kinase-like_dom_sf"/>
</dbReference>